<dbReference type="EMBL" id="JAULSN010000007">
    <property type="protein sequence ID" value="KAK3366634.1"/>
    <property type="molecule type" value="Genomic_DNA"/>
</dbReference>
<reference evidence="2" key="1">
    <citation type="journal article" date="2023" name="Mol. Phylogenet. Evol.">
        <title>Genome-scale phylogeny and comparative genomics of the fungal order Sordariales.</title>
        <authorList>
            <person name="Hensen N."/>
            <person name="Bonometti L."/>
            <person name="Westerberg I."/>
            <person name="Brannstrom I.O."/>
            <person name="Guillou S."/>
            <person name="Cros-Aarteil S."/>
            <person name="Calhoun S."/>
            <person name="Haridas S."/>
            <person name="Kuo A."/>
            <person name="Mondo S."/>
            <person name="Pangilinan J."/>
            <person name="Riley R."/>
            <person name="LaButti K."/>
            <person name="Andreopoulos B."/>
            <person name="Lipzen A."/>
            <person name="Chen C."/>
            <person name="Yan M."/>
            <person name="Daum C."/>
            <person name="Ng V."/>
            <person name="Clum A."/>
            <person name="Steindorff A."/>
            <person name="Ohm R.A."/>
            <person name="Martin F."/>
            <person name="Silar P."/>
            <person name="Natvig D.O."/>
            <person name="Lalanne C."/>
            <person name="Gautier V."/>
            <person name="Ament-Velasquez S.L."/>
            <person name="Kruys A."/>
            <person name="Hutchinson M.I."/>
            <person name="Powell A.J."/>
            <person name="Barry K."/>
            <person name="Miller A.N."/>
            <person name="Grigoriev I.V."/>
            <person name="Debuchy R."/>
            <person name="Gladieux P."/>
            <person name="Hiltunen Thoren M."/>
            <person name="Johannesson H."/>
        </authorList>
    </citation>
    <scope>NUCLEOTIDE SEQUENCE</scope>
    <source>
        <strain evidence="2">CBS 958.72</strain>
    </source>
</reference>
<feature type="region of interest" description="Disordered" evidence="1">
    <location>
        <begin position="54"/>
        <end position="110"/>
    </location>
</feature>
<reference evidence="2" key="2">
    <citation type="submission" date="2023-06" db="EMBL/GenBank/DDBJ databases">
        <authorList>
            <consortium name="Lawrence Berkeley National Laboratory"/>
            <person name="Haridas S."/>
            <person name="Hensen N."/>
            <person name="Bonometti L."/>
            <person name="Westerberg I."/>
            <person name="Brannstrom I.O."/>
            <person name="Guillou S."/>
            <person name="Cros-Aarteil S."/>
            <person name="Calhoun S."/>
            <person name="Kuo A."/>
            <person name="Mondo S."/>
            <person name="Pangilinan J."/>
            <person name="Riley R."/>
            <person name="Labutti K."/>
            <person name="Andreopoulos B."/>
            <person name="Lipzen A."/>
            <person name="Chen C."/>
            <person name="Yanf M."/>
            <person name="Daum C."/>
            <person name="Ng V."/>
            <person name="Clum A."/>
            <person name="Steindorff A."/>
            <person name="Ohm R."/>
            <person name="Martin F."/>
            <person name="Silar P."/>
            <person name="Natvig D."/>
            <person name="Lalanne C."/>
            <person name="Gautier V."/>
            <person name="Ament-Velasquez S.L."/>
            <person name="Kruys A."/>
            <person name="Hutchinson M.I."/>
            <person name="Powell A.J."/>
            <person name="Barry K."/>
            <person name="Miller A.N."/>
            <person name="Grigoriev I.V."/>
            <person name="Debuchy R."/>
            <person name="Gladieux P."/>
            <person name="Thoren M.H."/>
            <person name="Johannesson H."/>
        </authorList>
    </citation>
    <scope>NUCLEOTIDE SEQUENCE</scope>
    <source>
        <strain evidence="2">CBS 958.72</strain>
    </source>
</reference>
<evidence type="ECO:0000313" key="3">
    <source>
        <dbReference type="Proteomes" id="UP001287356"/>
    </source>
</evidence>
<sequence>MTSITSLHSRHGRHRRSLRHCRRGILRDQLYKSRSSVPATTRPSAAAVLHDLVYRPKKRAAPGDDDGGDDNGGGGRHPRKKVPRQRLLGGIHSLASVSEDRGKEPEPALAPGHYMQDAMSICEDKHYGKVGPLTASVLFDRFLPERASMQFTMMSPKIRDLFVQGICRKVGDPEDWVNGKAERERLAREEADRSLNGGTG</sequence>
<name>A0AAE0JYF4_9PEZI</name>
<proteinExistence type="predicted"/>
<feature type="region of interest" description="Disordered" evidence="1">
    <location>
        <begin position="181"/>
        <end position="200"/>
    </location>
</feature>
<dbReference type="Proteomes" id="UP001287356">
    <property type="component" value="Unassembled WGS sequence"/>
</dbReference>
<comment type="caution">
    <text evidence="2">The sequence shown here is derived from an EMBL/GenBank/DDBJ whole genome shotgun (WGS) entry which is preliminary data.</text>
</comment>
<protein>
    <submittedName>
        <fullName evidence="2">Uncharacterized protein</fullName>
    </submittedName>
</protein>
<accession>A0AAE0JYF4</accession>
<evidence type="ECO:0000256" key="1">
    <source>
        <dbReference type="SAM" id="MobiDB-lite"/>
    </source>
</evidence>
<keyword evidence="3" id="KW-1185">Reference proteome</keyword>
<feature type="compositionally biased region" description="Basic and acidic residues" evidence="1">
    <location>
        <begin position="181"/>
        <end position="193"/>
    </location>
</feature>
<organism evidence="2 3">
    <name type="scientific">Lasiosphaeria ovina</name>
    <dbReference type="NCBI Taxonomy" id="92902"/>
    <lineage>
        <taxon>Eukaryota</taxon>
        <taxon>Fungi</taxon>
        <taxon>Dikarya</taxon>
        <taxon>Ascomycota</taxon>
        <taxon>Pezizomycotina</taxon>
        <taxon>Sordariomycetes</taxon>
        <taxon>Sordariomycetidae</taxon>
        <taxon>Sordariales</taxon>
        <taxon>Lasiosphaeriaceae</taxon>
        <taxon>Lasiosphaeria</taxon>
    </lineage>
</organism>
<feature type="region of interest" description="Disordered" evidence="1">
    <location>
        <begin position="1"/>
        <end position="20"/>
    </location>
</feature>
<evidence type="ECO:0000313" key="2">
    <source>
        <dbReference type="EMBL" id="KAK3366634.1"/>
    </source>
</evidence>
<feature type="compositionally biased region" description="Basic residues" evidence="1">
    <location>
        <begin position="8"/>
        <end position="20"/>
    </location>
</feature>
<dbReference type="AlphaFoldDB" id="A0AAE0JYF4"/>
<gene>
    <name evidence="2" type="ORF">B0T24DRAFT_596550</name>
</gene>